<sequence>MSLYERVAAVSERHNQILEKIKAVEHAPSTLKSHEAYLSDLKSQIVQTNKRLEKLASVTQIEREQHEKYRDSTVRRLMYSAVGKRADFETKAENEMRDYYDALQKETEIKAQKETLESQIQEAIRVQKELQSASTECSQLHKELKSMYERLFEGPTAEFPEEDAQEEATKAAQAHYDELNRSLNNTRQAMQCLAEAQLMIKRALLEVSEALRYCDQDLWGLGSTLADTGQRSSLSKAQAAVSQTRMLVSQARRLDPYIQSLPAMNIAQGNMITGILFDNFFQNINFMAMIQQSFEEVKRAESALGAELRHAKRREADMRDEVRSAASDLASAQKDLQRIREEAFMKAADPPPPYMEQTAGSPRLQV</sequence>
<gene>
    <name evidence="3" type="ORF">ACLA_060280</name>
</gene>
<dbReference type="GeneID" id="4708812"/>
<evidence type="ECO:0000256" key="2">
    <source>
        <dbReference type="SAM" id="MobiDB-lite"/>
    </source>
</evidence>
<proteinExistence type="predicted"/>
<dbReference type="PANTHER" id="PTHR21974">
    <property type="entry name" value="RE15880P"/>
    <property type="match status" value="1"/>
</dbReference>
<feature type="region of interest" description="Disordered" evidence="2">
    <location>
        <begin position="344"/>
        <end position="366"/>
    </location>
</feature>
<dbReference type="RefSeq" id="XP_001276786.1">
    <property type="nucleotide sequence ID" value="XM_001276785.1"/>
</dbReference>
<dbReference type="PANTHER" id="PTHR21974:SF2">
    <property type="entry name" value="RE15880P"/>
    <property type="match status" value="1"/>
</dbReference>
<dbReference type="eggNOG" id="ENOG502RXPA">
    <property type="taxonomic scope" value="Eukaryota"/>
</dbReference>
<name>A1C4M0_ASPCL</name>
<evidence type="ECO:0000256" key="1">
    <source>
        <dbReference type="SAM" id="Coils"/>
    </source>
</evidence>
<dbReference type="AlphaFoldDB" id="A1C4M0"/>
<dbReference type="OrthoDB" id="2562743at2759"/>
<feature type="coiled-coil region" evidence="1">
    <location>
        <begin position="102"/>
        <end position="150"/>
    </location>
</feature>
<dbReference type="VEuPathDB" id="FungiDB:ACLA_060280"/>
<dbReference type="EMBL" id="DS026990">
    <property type="protein sequence ID" value="EAW15360.1"/>
    <property type="molecule type" value="Genomic_DNA"/>
</dbReference>
<dbReference type="HOGENOM" id="CLU_044873_1_0_1"/>
<dbReference type="OMA" id="FRRFAHK"/>
<dbReference type="KEGG" id="act:ACLA_060280"/>
<accession>A1C4M0</accession>
<protein>
    <submittedName>
        <fullName evidence="3">Uncharacterized protein</fullName>
    </submittedName>
</protein>
<keyword evidence="1" id="KW-0175">Coiled coil</keyword>
<evidence type="ECO:0000313" key="4">
    <source>
        <dbReference type="Proteomes" id="UP000006701"/>
    </source>
</evidence>
<organism evidence="3 4">
    <name type="scientific">Aspergillus clavatus (strain ATCC 1007 / CBS 513.65 / DSM 816 / NCTC 3887 / NRRL 1 / QM 1276 / 107)</name>
    <dbReference type="NCBI Taxonomy" id="344612"/>
    <lineage>
        <taxon>Eukaryota</taxon>
        <taxon>Fungi</taxon>
        <taxon>Dikarya</taxon>
        <taxon>Ascomycota</taxon>
        <taxon>Pezizomycotina</taxon>
        <taxon>Eurotiomycetes</taxon>
        <taxon>Eurotiomycetidae</taxon>
        <taxon>Eurotiales</taxon>
        <taxon>Aspergillaceae</taxon>
        <taxon>Aspergillus</taxon>
        <taxon>Aspergillus subgen. Fumigati</taxon>
    </lineage>
</organism>
<evidence type="ECO:0000313" key="3">
    <source>
        <dbReference type="EMBL" id="EAW15360.1"/>
    </source>
</evidence>
<dbReference type="Proteomes" id="UP000006701">
    <property type="component" value="Unassembled WGS sequence"/>
</dbReference>
<keyword evidence="4" id="KW-1185">Reference proteome</keyword>
<reference evidence="3 4" key="1">
    <citation type="journal article" date="2008" name="PLoS Genet.">
        <title>Genomic islands in the pathogenic filamentous fungus Aspergillus fumigatus.</title>
        <authorList>
            <person name="Fedorova N.D."/>
            <person name="Khaldi N."/>
            <person name="Joardar V.S."/>
            <person name="Maiti R."/>
            <person name="Amedeo P."/>
            <person name="Anderson M.J."/>
            <person name="Crabtree J."/>
            <person name="Silva J.C."/>
            <person name="Badger J.H."/>
            <person name="Albarraq A."/>
            <person name="Angiuoli S."/>
            <person name="Bussey H."/>
            <person name="Bowyer P."/>
            <person name="Cotty P.J."/>
            <person name="Dyer P.S."/>
            <person name="Egan A."/>
            <person name="Galens K."/>
            <person name="Fraser-Liggett C.M."/>
            <person name="Haas B.J."/>
            <person name="Inman J.M."/>
            <person name="Kent R."/>
            <person name="Lemieux S."/>
            <person name="Malavazi I."/>
            <person name="Orvis J."/>
            <person name="Roemer T."/>
            <person name="Ronning C.M."/>
            <person name="Sundaram J.P."/>
            <person name="Sutton G."/>
            <person name="Turner G."/>
            <person name="Venter J.C."/>
            <person name="White O.R."/>
            <person name="Whitty B.R."/>
            <person name="Youngman P."/>
            <person name="Wolfe K.H."/>
            <person name="Goldman G.H."/>
            <person name="Wortman J.R."/>
            <person name="Jiang B."/>
            <person name="Denning D.W."/>
            <person name="Nierman W.C."/>
        </authorList>
    </citation>
    <scope>NUCLEOTIDE SEQUENCE [LARGE SCALE GENOMIC DNA]</scope>
    <source>
        <strain evidence="4">ATCC 1007 / CBS 513.65 / DSM 816 / NCTC 3887 / NRRL 1</strain>
    </source>
</reference>